<dbReference type="Proteomes" id="UP000076408">
    <property type="component" value="Unassembled WGS sequence"/>
</dbReference>
<dbReference type="AlphaFoldDB" id="A0A182YIG9"/>
<evidence type="ECO:0000313" key="2">
    <source>
        <dbReference type="Proteomes" id="UP000076408"/>
    </source>
</evidence>
<keyword evidence="2" id="KW-1185">Reference proteome</keyword>
<evidence type="ECO:0000313" key="1">
    <source>
        <dbReference type="EnsemblMetazoa" id="ASTEI08255-PA"/>
    </source>
</evidence>
<dbReference type="VEuPathDB" id="VectorBase:ASTEI08255"/>
<organism evidence="1 2">
    <name type="scientific">Anopheles stephensi</name>
    <name type="common">Indo-Pakistan malaria mosquito</name>
    <dbReference type="NCBI Taxonomy" id="30069"/>
    <lineage>
        <taxon>Eukaryota</taxon>
        <taxon>Metazoa</taxon>
        <taxon>Ecdysozoa</taxon>
        <taxon>Arthropoda</taxon>
        <taxon>Hexapoda</taxon>
        <taxon>Insecta</taxon>
        <taxon>Pterygota</taxon>
        <taxon>Neoptera</taxon>
        <taxon>Endopterygota</taxon>
        <taxon>Diptera</taxon>
        <taxon>Nematocera</taxon>
        <taxon>Culicoidea</taxon>
        <taxon>Culicidae</taxon>
        <taxon>Anophelinae</taxon>
        <taxon>Anopheles</taxon>
    </lineage>
</organism>
<dbReference type="EnsemblMetazoa" id="ASTEI08255-RA">
    <property type="protein sequence ID" value="ASTEI08255-PA"/>
    <property type="gene ID" value="ASTEI08255"/>
</dbReference>
<reference evidence="1" key="2">
    <citation type="submission" date="2020-05" db="UniProtKB">
        <authorList>
            <consortium name="EnsemblMetazoa"/>
        </authorList>
    </citation>
    <scope>IDENTIFICATION</scope>
    <source>
        <strain evidence="1">Indian</strain>
    </source>
</reference>
<accession>A0A182YIG9</accession>
<sequence>MGGISSAERSLQACPALFHSIESYATKRRRYQCQFSKTNTTALAHTLRFQSTSDGVIE</sequence>
<reference evidence="2" key="1">
    <citation type="journal article" date="2014" name="Genome Biol.">
        <title>Genome analysis of a major urban malaria vector mosquito, Anopheles stephensi.</title>
        <authorList>
            <person name="Jiang X."/>
            <person name="Peery A."/>
            <person name="Hall A.B."/>
            <person name="Sharma A."/>
            <person name="Chen X.G."/>
            <person name="Waterhouse R.M."/>
            <person name="Komissarov A."/>
            <person name="Riehle M.M."/>
            <person name="Shouche Y."/>
            <person name="Sharakhova M.V."/>
            <person name="Lawson D."/>
            <person name="Pakpour N."/>
            <person name="Arensburger P."/>
            <person name="Davidson V.L."/>
            <person name="Eiglmeier K."/>
            <person name="Emrich S."/>
            <person name="George P."/>
            <person name="Kennedy R.C."/>
            <person name="Mane S.P."/>
            <person name="Maslen G."/>
            <person name="Oringanje C."/>
            <person name="Qi Y."/>
            <person name="Settlage R."/>
            <person name="Tojo M."/>
            <person name="Tubio J.M."/>
            <person name="Unger M.F."/>
            <person name="Wang B."/>
            <person name="Vernick K.D."/>
            <person name="Ribeiro J.M."/>
            <person name="James A.A."/>
            <person name="Michel K."/>
            <person name="Riehle M.A."/>
            <person name="Luckhart S."/>
            <person name="Sharakhov I.V."/>
            <person name="Tu Z."/>
        </authorList>
    </citation>
    <scope>NUCLEOTIDE SEQUENCE [LARGE SCALE GENOMIC DNA]</scope>
    <source>
        <strain evidence="2">Indian</strain>
    </source>
</reference>
<proteinExistence type="predicted"/>
<name>A0A182YIG9_ANOST</name>
<protein>
    <submittedName>
        <fullName evidence="1">Uncharacterized protein</fullName>
    </submittedName>
</protein>